<dbReference type="EMBL" id="KQ762461">
    <property type="protein sequence ID" value="OAD55857.1"/>
    <property type="molecule type" value="Genomic_DNA"/>
</dbReference>
<name>A0A310SA07_9HYME</name>
<feature type="compositionally biased region" description="Basic residues" evidence="1">
    <location>
        <begin position="20"/>
        <end position="38"/>
    </location>
</feature>
<dbReference type="Proteomes" id="UP000250275">
    <property type="component" value="Unassembled WGS sequence"/>
</dbReference>
<organism evidence="2 3">
    <name type="scientific">Eufriesea mexicana</name>
    <dbReference type="NCBI Taxonomy" id="516756"/>
    <lineage>
        <taxon>Eukaryota</taxon>
        <taxon>Metazoa</taxon>
        <taxon>Ecdysozoa</taxon>
        <taxon>Arthropoda</taxon>
        <taxon>Hexapoda</taxon>
        <taxon>Insecta</taxon>
        <taxon>Pterygota</taxon>
        <taxon>Neoptera</taxon>
        <taxon>Endopterygota</taxon>
        <taxon>Hymenoptera</taxon>
        <taxon>Apocrita</taxon>
        <taxon>Aculeata</taxon>
        <taxon>Apoidea</taxon>
        <taxon>Anthophila</taxon>
        <taxon>Apidae</taxon>
        <taxon>Eufriesea</taxon>
    </lineage>
</organism>
<reference evidence="2 3" key="1">
    <citation type="submission" date="2015-07" db="EMBL/GenBank/DDBJ databases">
        <title>The genome of Eufriesea mexicana.</title>
        <authorList>
            <person name="Pan H."/>
            <person name="Kapheim K."/>
        </authorList>
    </citation>
    <scope>NUCLEOTIDE SEQUENCE [LARGE SCALE GENOMIC DNA]</scope>
    <source>
        <strain evidence="2">0111107269</strain>
        <tissue evidence="2">Whole body</tissue>
    </source>
</reference>
<feature type="region of interest" description="Disordered" evidence="1">
    <location>
        <begin position="20"/>
        <end position="56"/>
    </location>
</feature>
<dbReference type="AlphaFoldDB" id="A0A310SA07"/>
<proteinExistence type="predicted"/>
<sequence length="79" mass="8765">MEGVNIDRWESTIRIGERRHAHKTKIRNGGRGACNRRSRASENGSRGGGMQGWDNFLDGKDEAEVRRMISGCTGDSRCG</sequence>
<evidence type="ECO:0000313" key="3">
    <source>
        <dbReference type="Proteomes" id="UP000250275"/>
    </source>
</evidence>
<evidence type="ECO:0000256" key="1">
    <source>
        <dbReference type="SAM" id="MobiDB-lite"/>
    </source>
</evidence>
<gene>
    <name evidence="2" type="ORF">WN48_04201</name>
</gene>
<keyword evidence="3" id="KW-1185">Reference proteome</keyword>
<accession>A0A310SA07</accession>
<evidence type="ECO:0000313" key="2">
    <source>
        <dbReference type="EMBL" id="OAD55857.1"/>
    </source>
</evidence>
<protein>
    <submittedName>
        <fullName evidence="2">Uncharacterized protein</fullName>
    </submittedName>
</protein>